<dbReference type="Gene3D" id="3.40.50.300">
    <property type="entry name" value="P-loop containing nucleotide triphosphate hydrolases"/>
    <property type="match status" value="1"/>
</dbReference>
<reference evidence="4" key="1">
    <citation type="journal article" date="2014" name="Front. Microbiol.">
        <title>High frequency of phylogenetically diverse reductive dehalogenase-homologous genes in deep subseafloor sedimentary metagenomes.</title>
        <authorList>
            <person name="Kawai M."/>
            <person name="Futagami T."/>
            <person name="Toyoda A."/>
            <person name="Takaki Y."/>
            <person name="Nishi S."/>
            <person name="Hori S."/>
            <person name="Arai W."/>
            <person name="Tsubouchi T."/>
            <person name="Morono Y."/>
            <person name="Uchiyama I."/>
            <person name="Ito T."/>
            <person name="Fujiyama A."/>
            <person name="Inagaki F."/>
            <person name="Takami H."/>
        </authorList>
    </citation>
    <scope>NUCLEOTIDE SEQUENCE</scope>
    <source>
        <strain evidence="4">Expedition CK06-06</strain>
    </source>
</reference>
<dbReference type="Gene3D" id="1.10.1780.10">
    <property type="entry name" value="Clp, N-terminal domain"/>
    <property type="match status" value="1"/>
</dbReference>
<evidence type="ECO:0000313" key="4">
    <source>
        <dbReference type="EMBL" id="GAG27514.1"/>
    </source>
</evidence>
<protein>
    <recommendedName>
        <fullName evidence="3">Clp R domain-containing protein</fullName>
    </recommendedName>
</protein>
<dbReference type="InterPro" id="IPR036628">
    <property type="entry name" value="Clp_N_dom_sf"/>
</dbReference>
<keyword evidence="1" id="KW-0547">Nucleotide-binding</keyword>
<dbReference type="SUPFAM" id="SSF52540">
    <property type="entry name" value="P-loop containing nucleoside triphosphate hydrolases"/>
    <property type="match status" value="1"/>
</dbReference>
<dbReference type="InterPro" id="IPR027417">
    <property type="entry name" value="P-loop_NTPase"/>
</dbReference>
<dbReference type="InterPro" id="IPR050130">
    <property type="entry name" value="ClpA_ClpB"/>
</dbReference>
<dbReference type="CDD" id="cd00009">
    <property type="entry name" value="AAA"/>
    <property type="match status" value="1"/>
</dbReference>
<accession>X0W9B1</accession>
<dbReference type="Pfam" id="PF02861">
    <property type="entry name" value="Clp_N"/>
    <property type="match status" value="1"/>
</dbReference>
<name>X0W9B1_9ZZZZ</name>
<dbReference type="EMBL" id="BARS01034988">
    <property type="protein sequence ID" value="GAG27514.1"/>
    <property type="molecule type" value="Genomic_DNA"/>
</dbReference>
<keyword evidence="2" id="KW-0067">ATP-binding</keyword>
<feature type="non-terminal residue" evidence="4">
    <location>
        <position position="250"/>
    </location>
</feature>
<evidence type="ECO:0000256" key="1">
    <source>
        <dbReference type="ARBA" id="ARBA00022741"/>
    </source>
</evidence>
<dbReference type="SUPFAM" id="SSF81923">
    <property type="entry name" value="Double Clp-N motif"/>
    <property type="match status" value="1"/>
</dbReference>
<dbReference type="PROSITE" id="PS51903">
    <property type="entry name" value="CLP_R"/>
    <property type="match status" value="1"/>
</dbReference>
<sequence length="250" mass="27521">MRLDKFTQKAQEAIFEAQEQARGYNHGQIEPEHLLLALLQQADGVVPQIVQSLGLSPQLLLEQVQADLQRKPKVYGTAMQVGVGPDVQQVLDQAQREAETMHDEYVSTEHLFIALANKAGNGAYRLLQRMGISKDRILQALAGIRGSQRVTTPTPEATYQALEKYGRDLTQLARRGKLDPVIGRDEEIRRVIQILSRRTKNNPVLIGEPGVGKTAIAEGLAQRIVRGDVPEGLKDKRVVQLDLGALVAGA</sequence>
<dbReference type="PANTHER" id="PTHR11638:SF18">
    <property type="entry name" value="HEAT SHOCK PROTEIN 104"/>
    <property type="match status" value="1"/>
</dbReference>
<dbReference type="GO" id="GO:0034605">
    <property type="term" value="P:cellular response to heat"/>
    <property type="evidence" value="ECO:0007669"/>
    <property type="project" value="TreeGrafter"/>
</dbReference>
<dbReference type="PANTHER" id="PTHR11638">
    <property type="entry name" value="ATP-DEPENDENT CLP PROTEASE"/>
    <property type="match status" value="1"/>
</dbReference>
<gene>
    <name evidence="4" type="ORF">S01H1_53978</name>
</gene>
<dbReference type="GO" id="GO:0005737">
    <property type="term" value="C:cytoplasm"/>
    <property type="evidence" value="ECO:0007669"/>
    <property type="project" value="TreeGrafter"/>
</dbReference>
<dbReference type="AlphaFoldDB" id="X0W9B1"/>
<dbReference type="GO" id="GO:0005524">
    <property type="term" value="F:ATP binding"/>
    <property type="evidence" value="ECO:0007669"/>
    <property type="project" value="UniProtKB-KW"/>
</dbReference>
<dbReference type="GO" id="GO:0016887">
    <property type="term" value="F:ATP hydrolysis activity"/>
    <property type="evidence" value="ECO:0007669"/>
    <property type="project" value="TreeGrafter"/>
</dbReference>
<proteinExistence type="predicted"/>
<evidence type="ECO:0000256" key="2">
    <source>
        <dbReference type="ARBA" id="ARBA00022840"/>
    </source>
</evidence>
<evidence type="ECO:0000259" key="3">
    <source>
        <dbReference type="PROSITE" id="PS51903"/>
    </source>
</evidence>
<organism evidence="4">
    <name type="scientific">marine sediment metagenome</name>
    <dbReference type="NCBI Taxonomy" id="412755"/>
    <lineage>
        <taxon>unclassified sequences</taxon>
        <taxon>metagenomes</taxon>
        <taxon>ecological metagenomes</taxon>
    </lineage>
</organism>
<dbReference type="InterPro" id="IPR004176">
    <property type="entry name" value="Clp_R_N"/>
</dbReference>
<feature type="domain" description="Clp R" evidence="3">
    <location>
        <begin position="3"/>
        <end position="147"/>
    </location>
</feature>
<comment type="caution">
    <text evidence="4">The sequence shown here is derived from an EMBL/GenBank/DDBJ whole genome shotgun (WGS) entry which is preliminary data.</text>
</comment>